<dbReference type="Proteomes" id="UP000188627">
    <property type="component" value="Unassembled WGS sequence"/>
</dbReference>
<sequence length="227" mass="25670">MKSVLIIAAHPDDEVLGCGGTIAKHIHNGDKVSIKFMTNGVAARPGIEDRDVEKRKQSALKALDVLGVEEENIVFGEFPDNSMDILPLIEVVKSIEKIVEEVNPEIIYTHFSNDLNIDHRISHQAVMTACRPQSSSPVKEIYCYEVLSSTEWNSYTCSKFNPNKFVSITQFWQKKSEALYAYHQEMRDFPHSRSFETVEALATLRGAIVGLQKAEAFQIERIIENEK</sequence>
<dbReference type="PANTHER" id="PTHR12993:SF11">
    <property type="entry name" value="N-ACETYLGLUCOSAMINYL-PHOSPHATIDYLINOSITOL DE-N-ACETYLASE"/>
    <property type="match status" value="1"/>
</dbReference>
<evidence type="ECO:0000313" key="2">
    <source>
        <dbReference type="Proteomes" id="UP000188627"/>
    </source>
</evidence>
<accession>A0ABX3K8W7</accession>
<keyword evidence="2" id="KW-1185">Reference proteome</keyword>
<dbReference type="InterPro" id="IPR024078">
    <property type="entry name" value="LmbE-like_dom_sf"/>
</dbReference>
<dbReference type="EMBL" id="MUFC01000023">
    <property type="protein sequence ID" value="OOE85048.1"/>
    <property type="molecule type" value="Genomic_DNA"/>
</dbReference>
<name>A0ABX3K8W7_9GAMM</name>
<dbReference type="PANTHER" id="PTHR12993">
    <property type="entry name" value="N-ACETYLGLUCOSAMINYL-PHOSPHATIDYLINOSITOL DE-N-ACETYLASE-RELATED"/>
    <property type="match status" value="1"/>
</dbReference>
<dbReference type="Pfam" id="PF02585">
    <property type="entry name" value="PIG-L"/>
    <property type="match status" value="1"/>
</dbReference>
<gene>
    <name evidence="1" type="ORF">BZG74_14405</name>
</gene>
<dbReference type="InterPro" id="IPR003737">
    <property type="entry name" value="GlcNAc_PI_deacetylase-related"/>
</dbReference>
<dbReference type="SUPFAM" id="SSF102588">
    <property type="entry name" value="LmbE-like"/>
    <property type="match status" value="1"/>
</dbReference>
<evidence type="ECO:0000313" key="1">
    <source>
        <dbReference type="EMBL" id="OOE85048.1"/>
    </source>
</evidence>
<protein>
    <submittedName>
        <fullName evidence="1">GlcNAc-PI de-N-acetylase</fullName>
    </submittedName>
</protein>
<dbReference type="Gene3D" id="3.40.50.10320">
    <property type="entry name" value="LmbE-like"/>
    <property type="match status" value="1"/>
</dbReference>
<organism evidence="1 2">
    <name type="scientific">Salinivibrio sharmensis</name>
    <dbReference type="NCBI Taxonomy" id="390883"/>
    <lineage>
        <taxon>Bacteria</taxon>
        <taxon>Pseudomonadati</taxon>
        <taxon>Pseudomonadota</taxon>
        <taxon>Gammaproteobacteria</taxon>
        <taxon>Vibrionales</taxon>
        <taxon>Vibrionaceae</taxon>
        <taxon>Salinivibrio</taxon>
    </lineage>
</organism>
<comment type="caution">
    <text evidence="1">The sequence shown here is derived from an EMBL/GenBank/DDBJ whole genome shotgun (WGS) entry which is preliminary data.</text>
</comment>
<reference evidence="2" key="1">
    <citation type="submission" date="2017-01" db="EMBL/GenBank/DDBJ databases">
        <title>Draft genome of the species Salinivibrio sharmensis.</title>
        <authorList>
            <person name="Lopez-Hermoso C."/>
            <person name="De La Haba R."/>
            <person name="Sanchez-Porro C."/>
            <person name="Ventosa A."/>
        </authorList>
    </citation>
    <scope>NUCLEOTIDE SEQUENCE [LARGE SCALE GENOMIC DNA]</scope>
    <source>
        <strain evidence="2">CBH463</strain>
    </source>
</reference>
<proteinExistence type="predicted"/>
<dbReference type="RefSeq" id="WP_077773219.1">
    <property type="nucleotide sequence ID" value="NZ_MUFC01000023.1"/>
</dbReference>